<dbReference type="OrthoDB" id="5966759at2"/>
<gene>
    <name evidence="1" type="ORF">CEE60_15015</name>
</gene>
<dbReference type="Proteomes" id="UP000198157">
    <property type="component" value="Unassembled WGS sequence"/>
</dbReference>
<reference evidence="1 2" key="1">
    <citation type="submission" date="2017-06" db="EMBL/GenBank/DDBJ databases">
        <authorList>
            <person name="Kim H.J."/>
            <person name="Triplett B.A."/>
        </authorList>
    </citation>
    <scope>NUCLEOTIDE SEQUENCE [LARGE SCALE GENOMIC DNA]</scope>
    <source>
        <strain evidence="1 2">13146</strain>
    </source>
</reference>
<comment type="caution">
    <text evidence="1">The sequence shown here is derived from an EMBL/GenBank/DDBJ whole genome shotgun (WGS) entry which is preliminary data.</text>
</comment>
<sequence>MSTDYQIPGRVPEDGVPRQAVSDYWRERFPSEPYYDNNQFFDDYEPAYQLGHRTRADDMIRAYEEVEAELQARWAQEHGQSKLSWEQARNAVRRGWDESTALRQAHLDKGVPRGT</sequence>
<organism evidence="1 2">
    <name type="scientific">Stenotrophomonas maltophilia</name>
    <name type="common">Pseudomonas maltophilia</name>
    <name type="synonym">Xanthomonas maltophilia</name>
    <dbReference type="NCBI Taxonomy" id="40324"/>
    <lineage>
        <taxon>Bacteria</taxon>
        <taxon>Pseudomonadati</taxon>
        <taxon>Pseudomonadota</taxon>
        <taxon>Gammaproteobacteria</taxon>
        <taxon>Lysobacterales</taxon>
        <taxon>Lysobacteraceae</taxon>
        <taxon>Stenotrophomonas</taxon>
        <taxon>Stenotrophomonas maltophilia group</taxon>
    </lineage>
</organism>
<accession>A0A246HJT1</accession>
<protein>
    <submittedName>
        <fullName evidence="1">Uncharacterized protein</fullName>
    </submittedName>
</protein>
<evidence type="ECO:0000313" key="2">
    <source>
        <dbReference type="Proteomes" id="UP000198157"/>
    </source>
</evidence>
<dbReference type="EMBL" id="NIVS01000042">
    <property type="protein sequence ID" value="OWQ51354.1"/>
    <property type="molecule type" value="Genomic_DNA"/>
</dbReference>
<dbReference type="AlphaFoldDB" id="A0A246HJT1"/>
<name>A0A246HJT1_STEMA</name>
<proteinExistence type="predicted"/>
<evidence type="ECO:0000313" key="1">
    <source>
        <dbReference type="EMBL" id="OWQ51354.1"/>
    </source>
</evidence>